<gene>
    <name evidence="2" type="ORF">BGW38_007962</name>
</gene>
<feature type="compositionally biased region" description="Low complexity" evidence="1">
    <location>
        <begin position="422"/>
        <end position="432"/>
    </location>
</feature>
<dbReference type="AlphaFoldDB" id="A0A9P6FLV7"/>
<feature type="compositionally biased region" description="Gly residues" evidence="1">
    <location>
        <begin position="334"/>
        <end position="349"/>
    </location>
</feature>
<evidence type="ECO:0000256" key="1">
    <source>
        <dbReference type="SAM" id="MobiDB-lite"/>
    </source>
</evidence>
<feature type="region of interest" description="Disordered" evidence="1">
    <location>
        <begin position="39"/>
        <end position="467"/>
    </location>
</feature>
<feature type="compositionally biased region" description="Low complexity" evidence="1">
    <location>
        <begin position="215"/>
        <end position="244"/>
    </location>
</feature>
<feature type="compositionally biased region" description="Low complexity" evidence="1">
    <location>
        <begin position="167"/>
        <end position="200"/>
    </location>
</feature>
<feature type="compositionally biased region" description="Polar residues" evidence="1">
    <location>
        <begin position="46"/>
        <end position="55"/>
    </location>
</feature>
<organism evidence="2 3">
    <name type="scientific">Lunasporangiospora selenospora</name>
    <dbReference type="NCBI Taxonomy" id="979761"/>
    <lineage>
        <taxon>Eukaryota</taxon>
        <taxon>Fungi</taxon>
        <taxon>Fungi incertae sedis</taxon>
        <taxon>Mucoromycota</taxon>
        <taxon>Mortierellomycotina</taxon>
        <taxon>Mortierellomycetes</taxon>
        <taxon>Mortierellales</taxon>
        <taxon>Mortierellaceae</taxon>
        <taxon>Lunasporangiospora</taxon>
    </lineage>
</organism>
<keyword evidence="3" id="KW-1185">Reference proteome</keyword>
<dbReference type="EMBL" id="JAABOA010005348">
    <property type="protein sequence ID" value="KAF9577070.1"/>
    <property type="molecule type" value="Genomic_DNA"/>
</dbReference>
<comment type="caution">
    <text evidence="2">The sequence shown here is derived from an EMBL/GenBank/DDBJ whole genome shotgun (WGS) entry which is preliminary data.</text>
</comment>
<protein>
    <submittedName>
        <fullName evidence="2">Uncharacterized protein</fullName>
    </submittedName>
</protein>
<name>A0A9P6FLV7_9FUNG</name>
<evidence type="ECO:0000313" key="3">
    <source>
        <dbReference type="Proteomes" id="UP000780801"/>
    </source>
</evidence>
<evidence type="ECO:0000313" key="2">
    <source>
        <dbReference type="EMBL" id="KAF9577070.1"/>
    </source>
</evidence>
<proteinExistence type="predicted"/>
<feature type="compositionally biased region" description="Basic and acidic residues" evidence="1">
    <location>
        <begin position="63"/>
        <end position="77"/>
    </location>
</feature>
<feature type="compositionally biased region" description="Gly residues" evidence="1">
    <location>
        <begin position="286"/>
        <end position="315"/>
    </location>
</feature>
<feature type="compositionally biased region" description="Low complexity" evidence="1">
    <location>
        <begin position="444"/>
        <end position="454"/>
    </location>
</feature>
<feature type="non-terminal residue" evidence="2">
    <location>
        <position position="1"/>
    </location>
</feature>
<feature type="compositionally biased region" description="Basic and acidic residues" evidence="1">
    <location>
        <begin position="122"/>
        <end position="132"/>
    </location>
</feature>
<feature type="compositionally biased region" description="Basic and acidic residues" evidence="1">
    <location>
        <begin position="145"/>
        <end position="164"/>
    </location>
</feature>
<reference evidence="2" key="1">
    <citation type="journal article" date="2020" name="Fungal Divers.">
        <title>Resolving the Mortierellaceae phylogeny through synthesis of multi-gene phylogenetics and phylogenomics.</title>
        <authorList>
            <person name="Vandepol N."/>
            <person name="Liber J."/>
            <person name="Desiro A."/>
            <person name="Na H."/>
            <person name="Kennedy M."/>
            <person name="Barry K."/>
            <person name="Grigoriev I.V."/>
            <person name="Miller A.N."/>
            <person name="O'Donnell K."/>
            <person name="Stajich J.E."/>
            <person name="Bonito G."/>
        </authorList>
    </citation>
    <scope>NUCLEOTIDE SEQUENCE</scope>
    <source>
        <strain evidence="2">KOD1015</strain>
    </source>
</reference>
<accession>A0A9P6FLV7</accession>
<sequence length="467" mass="46902">ADEPDSMELEILEKLEELRKEKSRLFALFRASLMRRELEIQEQSRSRSGTPSSTIGAAVDYEEMTKEGMIKQGRSEDSTTTAMNVFMDMDGETKDGVSPPRKQRNSDPAPIPLGGGSLRTKRPSDQDHERRAGSSNESRNLSGGKRREHDRVIDRSKLNLEIPRKPSITSVPSSSSSSASTPTTSGFGPPSASSSAGSSAQRSKRQRSLSPPMFPGASSTAPTGAAVTTTTTTSTSGGPSNSGSYYFGSHGPYPDSLPASSKYPRADHMAGPQAMTNSGNARHRGNGMGGGGGPGGGMGRDGPSGGSTGAGGYQGDDGYSRGKPSLGSSSSGPNGAGNGGSGGIGGSSGGPPYRVPGGLPSRIGFGPGSGGSGGGGGGGGSGGGRGGGGDGGRGGGGGGGPLLGPHGRSLPFSRSMMLMPHARGGPFPARPRFGGGGGLDRNQSSSSSSSASAAPGRPDWGRRRSRA</sequence>
<feature type="compositionally biased region" description="Low complexity" evidence="1">
    <location>
        <begin position="321"/>
        <end position="333"/>
    </location>
</feature>
<dbReference type="Proteomes" id="UP000780801">
    <property type="component" value="Unassembled WGS sequence"/>
</dbReference>
<dbReference type="OrthoDB" id="2444847at2759"/>
<feature type="compositionally biased region" description="Gly residues" evidence="1">
    <location>
        <begin position="365"/>
        <end position="402"/>
    </location>
</feature>